<protein>
    <submittedName>
        <fullName evidence="1">Uncharacterized protein</fullName>
    </submittedName>
</protein>
<dbReference type="GeneID" id="90957669"/>
<comment type="caution">
    <text evidence="1">The sequence shown here is derived from an EMBL/GenBank/DDBJ whole genome shotgun (WGS) entry which is preliminary data.</text>
</comment>
<accession>A0A2W1DSE2</accession>
<name>A0A2W1DSE2_9PLEO</name>
<dbReference type="AlphaFoldDB" id="A0A2W1DSE2"/>
<dbReference type="Proteomes" id="UP000245464">
    <property type="component" value="Chromosome 8"/>
</dbReference>
<dbReference type="EMBL" id="NQIK02000008">
    <property type="protein sequence ID" value="KAF7567038.1"/>
    <property type="molecule type" value="Genomic_DNA"/>
</dbReference>
<reference evidence="1" key="1">
    <citation type="journal article" date="2018" name="BMC Genomics">
        <title>Comparative genomics of the wheat fungal pathogen Pyrenophora tritici-repentis reveals chromosomal variations and genome plasticity.</title>
        <authorList>
            <person name="Moolhuijzen P."/>
            <person name="See P.T."/>
            <person name="Hane J.K."/>
            <person name="Shi G."/>
            <person name="Liu Z."/>
            <person name="Oliver R.P."/>
            <person name="Moffat C.S."/>
        </authorList>
    </citation>
    <scope>NUCLEOTIDE SEQUENCE [LARGE SCALE GENOMIC DNA]</scope>
    <source>
        <strain evidence="1">M4</strain>
    </source>
</reference>
<sequence>MLVADAVGAAVTCEGSTRLKDIFGSSEGLEVAEDNVRVIINVEVRAFAEVVIDPVDSAGGAEDAGNKSATYVNYTFGTYIDLA</sequence>
<evidence type="ECO:0000313" key="1">
    <source>
        <dbReference type="EMBL" id="KAF7567038.1"/>
    </source>
</evidence>
<organism evidence="1 2">
    <name type="scientific">Pyrenophora tritici-repentis</name>
    <dbReference type="NCBI Taxonomy" id="45151"/>
    <lineage>
        <taxon>Eukaryota</taxon>
        <taxon>Fungi</taxon>
        <taxon>Dikarya</taxon>
        <taxon>Ascomycota</taxon>
        <taxon>Pezizomycotina</taxon>
        <taxon>Dothideomycetes</taxon>
        <taxon>Pleosporomycetidae</taxon>
        <taxon>Pleosporales</taxon>
        <taxon>Pleosporineae</taxon>
        <taxon>Pleosporaceae</taxon>
        <taxon>Pyrenophora</taxon>
    </lineage>
</organism>
<evidence type="ECO:0000313" key="2">
    <source>
        <dbReference type="Proteomes" id="UP000245464"/>
    </source>
</evidence>
<dbReference type="RefSeq" id="XP_065960220.1">
    <property type="nucleotide sequence ID" value="XM_066109298.1"/>
</dbReference>
<dbReference type="KEGG" id="ptrr:90957669"/>
<gene>
    <name evidence="1" type="ORF">PtrM4_136290</name>
</gene>
<proteinExistence type="predicted"/>